<evidence type="ECO:0000313" key="3">
    <source>
        <dbReference type="Proteomes" id="UP000516369"/>
    </source>
</evidence>
<evidence type="ECO:0000256" key="1">
    <source>
        <dbReference type="SAM" id="Phobius"/>
    </source>
</evidence>
<keyword evidence="1" id="KW-1133">Transmembrane helix</keyword>
<gene>
    <name evidence="2" type="ORF">HQ394_06480</name>
</gene>
<feature type="transmembrane region" description="Helical" evidence="1">
    <location>
        <begin position="20"/>
        <end position="42"/>
    </location>
</feature>
<accession>A0A7H1N028</accession>
<dbReference type="KEGG" id="dvn:HQ394_06480"/>
<evidence type="ECO:0000313" key="2">
    <source>
        <dbReference type="EMBL" id="QNT69064.1"/>
    </source>
</evidence>
<dbReference type="InterPro" id="IPR018666">
    <property type="entry name" value="DUF2125"/>
</dbReference>
<dbReference type="EMBL" id="CP053923">
    <property type="protein sequence ID" value="QNT69064.1"/>
    <property type="molecule type" value="Genomic_DNA"/>
</dbReference>
<keyword evidence="1" id="KW-0472">Membrane</keyword>
<dbReference type="RefSeq" id="WP_190262576.1">
    <property type="nucleotide sequence ID" value="NZ_CP053923.1"/>
</dbReference>
<name>A0A7H1N028_9PROT</name>
<organism evidence="2 3">
    <name type="scientific">Defluviicoccus vanus</name>
    <dbReference type="NCBI Taxonomy" id="111831"/>
    <lineage>
        <taxon>Bacteria</taxon>
        <taxon>Pseudomonadati</taxon>
        <taxon>Pseudomonadota</taxon>
        <taxon>Alphaproteobacteria</taxon>
        <taxon>Rhodospirillales</taxon>
        <taxon>Rhodospirillaceae</taxon>
        <taxon>Defluviicoccus</taxon>
    </lineage>
</organism>
<protein>
    <submittedName>
        <fullName evidence="2">DUF2125 domain-containing protein</fullName>
    </submittedName>
</protein>
<reference evidence="2 3" key="1">
    <citation type="submission" date="2020-05" db="EMBL/GenBank/DDBJ databases">
        <title>Complete closed genome sequence of Defluviicoccus vanus.</title>
        <authorList>
            <person name="Bessarab I."/>
            <person name="Arumugam K."/>
            <person name="Maszenan A.M."/>
            <person name="Seviour R.J."/>
            <person name="Williams R.B."/>
        </authorList>
    </citation>
    <scope>NUCLEOTIDE SEQUENCE [LARGE SCALE GENOMIC DNA]</scope>
    <source>
        <strain evidence="2 3">Ben 114</strain>
    </source>
</reference>
<keyword evidence="1" id="KW-0812">Transmembrane</keyword>
<dbReference type="Pfam" id="PF09898">
    <property type="entry name" value="DUF2125"/>
    <property type="match status" value="1"/>
</dbReference>
<keyword evidence="3" id="KW-1185">Reference proteome</keyword>
<dbReference type="Proteomes" id="UP000516369">
    <property type="component" value="Chromosome"/>
</dbReference>
<sequence>MAGATAAELAPQRQEARLPISVVVILALLLIAAAAYTGYWMVAAAQLETSLAGWIDERQGEGYRVDHGAITNSGFPRWVRLNIAGAEIAAPMGWGWKTPGLSIEADPLAPRELRFNLFGQQDVRLPPGWGADHLTAQAERLSAELDPTYGTPVGSLIADKLTLRFDSAAAEGDAAHVRSLELIAAPVATNPPSAPLAAAASSRLYSVSLADLVLPVESQWPLGNRIAQLAFTAQMKGDLDGGQWPAALVRWRDDGGTIEINNLTLAYASLVASGDGTIALDRAGDPIAAFSLRVNGLPEILRQLADKG</sequence>
<proteinExistence type="predicted"/>
<dbReference type="AlphaFoldDB" id="A0A7H1N028"/>